<organism evidence="2 3">
    <name type="scientific">Candidatus Hakubella thermalkaliphila</name>
    <dbReference type="NCBI Taxonomy" id="2754717"/>
    <lineage>
        <taxon>Bacteria</taxon>
        <taxon>Bacillati</taxon>
        <taxon>Actinomycetota</taxon>
        <taxon>Actinomycetota incertae sedis</taxon>
        <taxon>Candidatus Hakubellales</taxon>
        <taxon>Candidatus Hakubellaceae</taxon>
        <taxon>Candidatus Hakubella</taxon>
    </lineage>
</organism>
<gene>
    <name evidence="2" type="ORF">HKBW3S44_00975</name>
</gene>
<proteinExistence type="predicted"/>
<sequence>MSRNWTPKQLKYIKFLADPEESRSKSQFAQEIKVSLRTLFRWQEKEGFWDAVYELAKVHLKGELAPVLRALARQARKGDVSAIKLILQQTGNLRNEPEQEVTVVIYWDEGEEAVASCGASSGL</sequence>
<feature type="domain" description="Homeodomain phBC6A51-type" evidence="1">
    <location>
        <begin position="6"/>
        <end position="96"/>
    </location>
</feature>
<dbReference type="Proteomes" id="UP000561271">
    <property type="component" value="Unassembled WGS sequence"/>
</dbReference>
<accession>A0A6V8PXI3</accession>
<dbReference type="AlphaFoldDB" id="A0A6V8PXI3"/>
<dbReference type="Gene3D" id="1.10.10.60">
    <property type="entry name" value="Homeodomain-like"/>
    <property type="match status" value="1"/>
</dbReference>
<comment type="caution">
    <text evidence="2">The sequence shown here is derived from an EMBL/GenBank/DDBJ whole genome shotgun (WGS) entry which is preliminary data.</text>
</comment>
<evidence type="ECO:0000259" key="1">
    <source>
        <dbReference type="Pfam" id="PF13022"/>
    </source>
</evidence>
<evidence type="ECO:0000313" key="3">
    <source>
        <dbReference type="Proteomes" id="UP000561271"/>
    </source>
</evidence>
<dbReference type="Pfam" id="PF13022">
    <property type="entry name" value="HTH_Tnp_1_2"/>
    <property type="match status" value="1"/>
</dbReference>
<evidence type="ECO:0000313" key="2">
    <source>
        <dbReference type="EMBL" id="GFP37295.1"/>
    </source>
</evidence>
<dbReference type="InterPro" id="IPR024978">
    <property type="entry name" value="Homeodomain_phBC6A51-type"/>
</dbReference>
<protein>
    <recommendedName>
        <fullName evidence="1">Homeodomain phBC6A51-type domain-containing protein</fullName>
    </recommendedName>
</protein>
<name>A0A6V8PXI3_9ACTN</name>
<dbReference type="RefSeq" id="WP_176231542.1">
    <property type="nucleotide sequence ID" value="NZ_BLSC01000069.1"/>
</dbReference>
<reference evidence="2 3" key="1">
    <citation type="journal article" date="2020" name="Front. Microbiol.">
        <title>Single-cell genomics of novel Actinobacteria with the Wood-Ljungdahl pathway discovered in a serpentinizing system.</title>
        <authorList>
            <person name="Merino N."/>
            <person name="Kawai M."/>
            <person name="Boyd E.S."/>
            <person name="Colman D.R."/>
            <person name="McGlynn S.E."/>
            <person name="Nealson K.H."/>
            <person name="Kurokawa K."/>
            <person name="Hongoh Y."/>
        </authorList>
    </citation>
    <scope>NUCLEOTIDE SEQUENCE [LARGE SCALE GENOMIC DNA]</scope>
    <source>
        <strain evidence="2 3">S44</strain>
    </source>
</reference>
<dbReference type="EMBL" id="BLSC01000069">
    <property type="protein sequence ID" value="GFP37295.1"/>
    <property type="molecule type" value="Genomic_DNA"/>
</dbReference>